<keyword evidence="1" id="KW-0732">Signal</keyword>
<evidence type="ECO:0000256" key="1">
    <source>
        <dbReference type="SAM" id="SignalP"/>
    </source>
</evidence>
<reference evidence="2 3" key="1">
    <citation type="submission" date="2014-07" db="EMBL/GenBank/DDBJ databases">
        <title>Draft Genome Sequence of Gephyronic Acid Producer, Cystobacter violaceus Strain Cb vi76.</title>
        <authorList>
            <person name="Stevens D.C."/>
            <person name="Young J."/>
            <person name="Carmichael R."/>
            <person name="Tan J."/>
            <person name="Taylor R.E."/>
        </authorList>
    </citation>
    <scope>NUCLEOTIDE SEQUENCE [LARGE SCALE GENOMIC DNA]</scope>
    <source>
        <strain evidence="2 3">Cb vi76</strain>
    </source>
</reference>
<comment type="caution">
    <text evidence="2">The sequence shown here is derived from an EMBL/GenBank/DDBJ whole genome shotgun (WGS) entry which is preliminary data.</text>
</comment>
<dbReference type="RefSeq" id="WP_043406778.1">
    <property type="nucleotide sequence ID" value="NZ_JPMI01000269.1"/>
</dbReference>
<gene>
    <name evidence="2" type="ORF">Q664_37625</name>
</gene>
<name>A0A084SKK4_9BACT</name>
<proteinExistence type="predicted"/>
<dbReference type="EMBL" id="JPMI01000269">
    <property type="protein sequence ID" value="KFA88989.1"/>
    <property type="molecule type" value="Genomic_DNA"/>
</dbReference>
<sequence length="1215" mass="132817">MRWPRYGALLAVVCALWAGASAADEVPGVARVRLSVDEPPRVEGVAEVRAGGVLRLRAVVPGRLEVKVGGEVEAECHLGWGEDERLRVDEVEEETPSPLPRVVSREPGREEVEVALPEEVEGGEAWVEVRYAWGWRHEGKPPLERRWRLVVGEEQARRQALVKAFEEEFPLEEAPARAEPEGEQTGEEPEWFEALGSPQVVAHQPEVLRVPAQASRAQVAEQLFGEAGAVGAFDEEACEGPEDGGSLLRACVRVRQVEALRPELRARVRRALEAQLEREEAWLRGWEPTQTVALAERGLVWAQRAEVRDEQGRGYFDRYLGLLEGRRVEVEGKREWDFLGEDSEQLKKAVALRARQWETGYRVTDGVPELKPGDVVGRCYFTLGLPARRASVAVRVLRPLVEERTQERALVRLRNGPWRGPRALVPGEDGLWRGYAVEGVNLTGVEPLEDAGTRLYGYYPGTRFIRPGEWRPGVEGRGGGQEGLRRALLEQALAAATAEEPEALLGLDHEVLGLLTAGQRQGLLETVLGGPALTSALAQEAVELLARVVASTPAEDFAALERTLMHPKVLRRLLRLEGPQQALLGQAFTLQALASAPLPLDPLEALPGVELGRQGEESHLLNVVVERTGSGDTLLRLGPVRQRFEARYLSSTEEQPLSRGLRAREWVRVELHGPTPQTRLMTALELALRASEADSGLVWAAVGRLGELHLLYGGVSALARAPLGAGAAVEGRAAEAARRAAVRSFSGRVALVGVLALVDSHREELERTQAGRNFLAVHDVALLGLAARDVSRLATSGLPREWARQGGLVLGLMGEKASAGLRESVESARALARAVEKVLAEGKVVATGEGLTFNTPEGAGALRHAWFSVRGDMAAERALGSLQRAGVATPEVERTLSALRSLGERSEAWARAWSAVARRAAALPAPEARQYLEAVESLRAQAQPAARAAVAELLRGSGTLTHRAPGLFLEEAGWLVRRPGLEEEALTALARKAVRGTLNLRWLGTTGLTAEELNFLGRDAMTPWKTLQEAAEAPGNLKLQLRARTALRGLAGEMVTERSAHRLFPGHKVSGRQVHMQDGHILDFELEAADGTIRRALEVKGWTADTWRRALKAWTLESAGARLEPRQEQLLRQLKRLVEQLEDAATSPRGKPFLVCTDELSQKTQRELQRFLSRNSVAVDIESMREVEMIATTKRLRAAFNMPEKLPGAGTEGAP</sequence>
<organism evidence="2 3">
    <name type="scientific">Archangium violaceum Cb vi76</name>
    <dbReference type="NCBI Taxonomy" id="1406225"/>
    <lineage>
        <taxon>Bacteria</taxon>
        <taxon>Pseudomonadati</taxon>
        <taxon>Myxococcota</taxon>
        <taxon>Myxococcia</taxon>
        <taxon>Myxococcales</taxon>
        <taxon>Cystobacterineae</taxon>
        <taxon>Archangiaceae</taxon>
        <taxon>Archangium</taxon>
    </lineage>
</organism>
<evidence type="ECO:0000313" key="2">
    <source>
        <dbReference type="EMBL" id="KFA88989.1"/>
    </source>
</evidence>
<feature type="chain" id="PRO_5001781418" evidence="1">
    <location>
        <begin position="23"/>
        <end position="1215"/>
    </location>
</feature>
<protein>
    <submittedName>
        <fullName evidence="2">Uncharacterized protein</fullName>
    </submittedName>
</protein>
<dbReference type="AlphaFoldDB" id="A0A084SKK4"/>
<accession>A0A084SKK4</accession>
<evidence type="ECO:0000313" key="3">
    <source>
        <dbReference type="Proteomes" id="UP000028547"/>
    </source>
</evidence>
<feature type="signal peptide" evidence="1">
    <location>
        <begin position="1"/>
        <end position="22"/>
    </location>
</feature>
<dbReference type="Proteomes" id="UP000028547">
    <property type="component" value="Unassembled WGS sequence"/>
</dbReference>